<dbReference type="PANTHER" id="PTHR30602:SF12">
    <property type="entry name" value="AMINO-ACID ACETYLTRANSFERASE NAGS1, CHLOROPLASTIC-RELATED"/>
    <property type="match status" value="1"/>
</dbReference>
<evidence type="ECO:0000256" key="4">
    <source>
        <dbReference type="ARBA" id="ARBA00022605"/>
    </source>
</evidence>
<dbReference type="NCBIfam" id="TIGR01890">
    <property type="entry name" value="N-Ac-Glu-synth"/>
    <property type="match status" value="1"/>
</dbReference>
<gene>
    <name evidence="8" type="primary">argA</name>
    <name evidence="10" type="ORF">SAMN05661077_1693</name>
</gene>
<reference evidence="11" key="1">
    <citation type="submission" date="2016-10" db="EMBL/GenBank/DDBJ databases">
        <authorList>
            <person name="Varghese N."/>
        </authorList>
    </citation>
    <scope>NUCLEOTIDE SEQUENCE [LARGE SCALE GENOMIC DNA]</scope>
    <source>
        <strain evidence="11">HL 19</strain>
    </source>
</reference>
<dbReference type="Proteomes" id="UP000183104">
    <property type="component" value="Unassembled WGS sequence"/>
</dbReference>
<evidence type="ECO:0000256" key="7">
    <source>
        <dbReference type="ARBA" id="ARBA00048372"/>
    </source>
</evidence>
<keyword evidence="8" id="KW-0963">Cytoplasm</keyword>
<dbReference type="AlphaFoldDB" id="A0A0N8PNG4"/>
<dbReference type="InterPro" id="IPR036393">
    <property type="entry name" value="AceGlu_kinase-like_sf"/>
</dbReference>
<dbReference type="InterPro" id="IPR010167">
    <property type="entry name" value="NH2A_AcTrfase"/>
</dbReference>
<dbReference type="PIRSF" id="PIRSF000423">
    <property type="entry name" value="ArgA"/>
    <property type="match status" value="1"/>
</dbReference>
<proteinExistence type="inferred from homology"/>
<dbReference type="EC" id="2.3.1.1" evidence="8"/>
<dbReference type="UniPathway" id="UPA00068">
    <property type="reaction ID" value="UER00106"/>
</dbReference>
<name>A0A0N8PNG4_9GAMM</name>
<dbReference type="NCBIfam" id="NF003641">
    <property type="entry name" value="PRK05279.1"/>
    <property type="match status" value="1"/>
</dbReference>
<comment type="similarity">
    <text evidence="2 8">Belongs to the acetyltransferase family. ArgA subfamily.</text>
</comment>
<evidence type="ECO:0000259" key="9">
    <source>
        <dbReference type="PROSITE" id="PS51186"/>
    </source>
</evidence>
<evidence type="ECO:0000256" key="5">
    <source>
        <dbReference type="ARBA" id="ARBA00022679"/>
    </source>
</evidence>
<dbReference type="Gene3D" id="3.40.630.30">
    <property type="match status" value="1"/>
</dbReference>
<comment type="miscellaneous">
    <text evidence="8">In bacteria which possess the bifunctional enzyme ornithine acetyltransferase/N-acetylglutamate synthase (ArgJ), ArgA fulfills an anaplerotic role.</text>
</comment>
<dbReference type="GO" id="GO:0004042">
    <property type="term" value="F:L-glutamate N-acetyltransferase activity"/>
    <property type="evidence" value="ECO:0007669"/>
    <property type="project" value="UniProtKB-UniRule"/>
</dbReference>
<keyword evidence="4 8" id="KW-0028">Amino-acid biosynthesis</keyword>
<dbReference type="InterPro" id="IPR000182">
    <property type="entry name" value="GNAT_dom"/>
</dbReference>
<dbReference type="HAMAP" id="MF_01105">
    <property type="entry name" value="N_acetyl_glu_synth"/>
    <property type="match status" value="1"/>
</dbReference>
<evidence type="ECO:0000313" key="11">
    <source>
        <dbReference type="Proteomes" id="UP000183104"/>
    </source>
</evidence>
<evidence type="ECO:0000313" key="10">
    <source>
        <dbReference type="EMBL" id="SCY28108.1"/>
    </source>
</evidence>
<evidence type="ECO:0000256" key="3">
    <source>
        <dbReference type="ARBA" id="ARBA00022571"/>
    </source>
</evidence>
<accession>A0A0N8PNG4</accession>
<dbReference type="InterPro" id="IPR001048">
    <property type="entry name" value="Asp/Glu/Uridylate_kinase"/>
</dbReference>
<organism evidence="10 11">
    <name type="scientific">Thiohalorhabdus denitrificans</name>
    <dbReference type="NCBI Taxonomy" id="381306"/>
    <lineage>
        <taxon>Bacteria</taxon>
        <taxon>Pseudomonadati</taxon>
        <taxon>Pseudomonadota</taxon>
        <taxon>Gammaproteobacteria</taxon>
        <taxon>Thiohalorhabdales</taxon>
        <taxon>Thiohalorhabdaceae</taxon>
        <taxon>Thiohalorhabdus</taxon>
    </lineage>
</organism>
<evidence type="ECO:0000256" key="1">
    <source>
        <dbReference type="ARBA" id="ARBA00004925"/>
    </source>
</evidence>
<dbReference type="OrthoDB" id="9802238at2"/>
<dbReference type="SUPFAM" id="SSF53633">
    <property type="entry name" value="Carbamate kinase-like"/>
    <property type="match status" value="1"/>
</dbReference>
<keyword evidence="5 8" id="KW-0808">Transferase</keyword>
<dbReference type="GO" id="GO:0005737">
    <property type="term" value="C:cytoplasm"/>
    <property type="evidence" value="ECO:0007669"/>
    <property type="project" value="UniProtKB-SubCell"/>
</dbReference>
<dbReference type="Pfam" id="PF00696">
    <property type="entry name" value="AA_kinase"/>
    <property type="match status" value="1"/>
</dbReference>
<keyword evidence="6 8" id="KW-0012">Acyltransferase</keyword>
<evidence type="ECO:0000256" key="2">
    <source>
        <dbReference type="ARBA" id="ARBA00009145"/>
    </source>
</evidence>
<protein>
    <recommendedName>
        <fullName evidence="8">Amino-acid acetyltransferase</fullName>
        <ecNumber evidence="8">2.3.1.1</ecNumber>
    </recommendedName>
    <alternativeName>
        <fullName evidence="8">N-acetylglutamate synthase</fullName>
        <shortName evidence="8">AGS</shortName>
        <shortName evidence="8">NAGS</shortName>
    </alternativeName>
</protein>
<keyword evidence="3 8" id="KW-0055">Arginine biosynthesis</keyword>
<dbReference type="InterPro" id="IPR033719">
    <property type="entry name" value="NAGS_kin"/>
</dbReference>
<evidence type="ECO:0000256" key="8">
    <source>
        <dbReference type="HAMAP-Rule" id="MF_01105"/>
    </source>
</evidence>
<dbReference type="PANTHER" id="PTHR30602">
    <property type="entry name" value="AMINO-ACID ACETYLTRANSFERASE"/>
    <property type="match status" value="1"/>
</dbReference>
<comment type="subcellular location">
    <subcellularLocation>
        <location evidence="8">Cytoplasm</location>
    </subcellularLocation>
</comment>
<dbReference type="CDD" id="cd04301">
    <property type="entry name" value="NAT_SF"/>
    <property type="match status" value="1"/>
</dbReference>
<dbReference type="Pfam" id="PF00583">
    <property type="entry name" value="Acetyltransf_1"/>
    <property type="match status" value="1"/>
</dbReference>
<dbReference type="CDD" id="cd04237">
    <property type="entry name" value="AAK_NAGS-ABP"/>
    <property type="match status" value="1"/>
</dbReference>
<evidence type="ECO:0000256" key="6">
    <source>
        <dbReference type="ARBA" id="ARBA00023315"/>
    </source>
</evidence>
<dbReference type="PATRIC" id="fig|381306.5.peg.2061"/>
<feature type="domain" description="N-acetyltransferase" evidence="9">
    <location>
        <begin position="293"/>
        <end position="432"/>
    </location>
</feature>
<dbReference type="SUPFAM" id="SSF55729">
    <property type="entry name" value="Acyl-CoA N-acyltransferases (Nat)"/>
    <property type="match status" value="1"/>
</dbReference>
<comment type="pathway">
    <text evidence="1 8">Amino-acid biosynthesis; L-arginine biosynthesis; N(2)-acetyl-L-ornithine from L-glutamate: step 1/4.</text>
</comment>
<dbReference type="PROSITE" id="PS51186">
    <property type="entry name" value="GNAT"/>
    <property type="match status" value="1"/>
</dbReference>
<sequence length="440" mass="47734">MTDRSTPPFVRSFRDAAPYVHAFRGRTFVVVFGGEMVAEGQFTALAHDLALLNSLGVRLVLVHGARPQIEDRIAAHGAAPRVERGWRVTDAAALGAVKEGVGRLRLEVEAALSMGMAHTPMAGAALRVVSGNFLRARPVGVRDGVDYEYTGEVRSVDVEGIRRCLDADEMVLLSPVGASPTGELFNLRAEEVASAAAGALRADKLLFLVDAQGLEDIDGRLQGHLAPEEVTRVLEARADLPEEIALHLHTAVDACAAGVRRVHLVSRHRDGALLQELFTRDGVGTLVTAERYEETRPAGEDDIGGILELIEPLEAEGVLVRRGRERLETEIGDYLVMERDGAVVATAALHPFPDQGVAELACLAVHSDYRGEGRGEALLEEAEASARERGLSGLFVLTTRAAHWFLERGFTEVGLDALPVERRALYNLDRRSKVFWKDLG</sequence>
<dbReference type="STRING" id="381306.AN478_02470"/>
<dbReference type="InterPro" id="IPR016181">
    <property type="entry name" value="Acyl_CoA_acyltransferase"/>
</dbReference>
<dbReference type="RefSeq" id="WP_054965037.1">
    <property type="nucleotide sequence ID" value="NZ_FMUN01000004.1"/>
</dbReference>
<keyword evidence="11" id="KW-1185">Reference proteome</keyword>
<dbReference type="Gene3D" id="3.40.1160.10">
    <property type="entry name" value="Acetylglutamate kinase-like"/>
    <property type="match status" value="1"/>
</dbReference>
<dbReference type="EMBL" id="FMUN01000004">
    <property type="protein sequence ID" value="SCY28108.1"/>
    <property type="molecule type" value="Genomic_DNA"/>
</dbReference>
<dbReference type="GO" id="GO:0006526">
    <property type="term" value="P:L-arginine biosynthetic process"/>
    <property type="evidence" value="ECO:0007669"/>
    <property type="project" value="UniProtKB-UniRule"/>
</dbReference>
<comment type="catalytic activity">
    <reaction evidence="7 8">
        <text>L-glutamate + acetyl-CoA = N-acetyl-L-glutamate + CoA + H(+)</text>
        <dbReference type="Rhea" id="RHEA:24292"/>
        <dbReference type="ChEBI" id="CHEBI:15378"/>
        <dbReference type="ChEBI" id="CHEBI:29985"/>
        <dbReference type="ChEBI" id="CHEBI:44337"/>
        <dbReference type="ChEBI" id="CHEBI:57287"/>
        <dbReference type="ChEBI" id="CHEBI:57288"/>
        <dbReference type="EC" id="2.3.1.1"/>
    </reaction>
</comment>